<protein>
    <submittedName>
        <fullName evidence="1">Uncharacterized protein</fullName>
    </submittedName>
</protein>
<name>A0A1L8SS19_9ENTE</name>
<reference evidence="1 2" key="1">
    <citation type="submission" date="2014-12" db="EMBL/GenBank/DDBJ databases">
        <title>Draft genome sequences of 29 type strains of Enterococci.</title>
        <authorList>
            <person name="Zhong Z."/>
            <person name="Sun Z."/>
            <person name="Liu W."/>
            <person name="Zhang W."/>
            <person name="Zhang H."/>
        </authorList>
    </citation>
    <scope>NUCLEOTIDE SEQUENCE [LARGE SCALE GENOMIC DNA]</scope>
    <source>
        <strain evidence="1 2">DSM 22802</strain>
    </source>
</reference>
<keyword evidence="2" id="KW-1185">Reference proteome</keyword>
<proteinExistence type="predicted"/>
<comment type="caution">
    <text evidence="1">The sequence shown here is derived from an EMBL/GenBank/DDBJ whole genome shotgun (WGS) entry which is preliminary data.</text>
</comment>
<evidence type="ECO:0000313" key="2">
    <source>
        <dbReference type="Proteomes" id="UP000183700"/>
    </source>
</evidence>
<sequence>MHQARITVLILIFFKGKGAISKTFYGATKESFIFKQKQL</sequence>
<evidence type="ECO:0000313" key="1">
    <source>
        <dbReference type="EMBL" id="OJG34897.1"/>
    </source>
</evidence>
<dbReference type="STRING" id="319970.RV00_GL000614"/>
<dbReference type="Proteomes" id="UP000183700">
    <property type="component" value="Unassembled WGS sequence"/>
</dbReference>
<accession>A0A1L8SS19</accession>
<organism evidence="1 2">
    <name type="scientific">Enterococcus devriesei</name>
    <dbReference type="NCBI Taxonomy" id="319970"/>
    <lineage>
        <taxon>Bacteria</taxon>
        <taxon>Bacillati</taxon>
        <taxon>Bacillota</taxon>
        <taxon>Bacilli</taxon>
        <taxon>Lactobacillales</taxon>
        <taxon>Enterococcaceae</taxon>
        <taxon>Enterococcus</taxon>
    </lineage>
</organism>
<gene>
    <name evidence="1" type="ORF">RV00_GL000614</name>
</gene>
<dbReference type="AlphaFoldDB" id="A0A1L8SS19"/>
<dbReference type="EMBL" id="JXKM01000011">
    <property type="protein sequence ID" value="OJG34897.1"/>
    <property type="molecule type" value="Genomic_DNA"/>
</dbReference>